<feature type="domain" description="HTH iclR-type" evidence="4">
    <location>
        <begin position="7"/>
        <end position="68"/>
    </location>
</feature>
<dbReference type="Gene3D" id="1.10.10.10">
    <property type="entry name" value="Winged helix-like DNA-binding domain superfamily/Winged helix DNA-binding domain"/>
    <property type="match status" value="1"/>
</dbReference>
<dbReference type="InterPro" id="IPR036388">
    <property type="entry name" value="WH-like_DNA-bd_sf"/>
</dbReference>
<gene>
    <name evidence="6" type="ORF">PAF17_16895</name>
</gene>
<keyword evidence="2" id="KW-0238">DNA-binding</keyword>
<dbReference type="InterPro" id="IPR036390">
    <property type="entry name" value="WH_DNA-bd_sf"/>
</dbReference>
<dbReference type="SUPFAM" id="SSF46785">
    <property type="entry name" value="Winged helix' DNA-binding domain"/>
    <property type="match status" value="1"/>
</dbReference>
<evidence type="ECO:0000259" key="4">
    <source>
        <dbReference type="PROSITE" id="PS51077"/>
    </source>
</evidence>
<dbReference type="SMART" id="SM00346">
    <property type="entry name" value="HTH_ICLR"/>
    <property type="match status" value="1"/>
</dbReference>
<evidence type="ECO:0000256" key="3">
    <source>
        <dbReference type="ARBA" id="ARBA00023163"/>
    </source>
</evidence>
<dbReference type="PANTHER" id="PTHR30136:SF39">
    <property type="entry name" value="TRANSCRIPTIONAL REGULATORY PROTEIN"/>
    <property type="match status" value="1"/>
</dbReference>
<dbReference type="PANTHER" id="PTHR30136">
    <property type="entry name" value="HELIX-TURN-HELIX TRANSCRIPTIONAL REGULATOR, ICLR FAMILY"/>
    <property type="match status" value="1"/>
</dbReference>
<dbReference type="Gene3D" id="3.30.450.40">
    <property type="match status" value="2"/>
</dbReference>
<reference evidence="6" key="1">
    <citation type="submission" date="2022-12" db="EMBL/GenBank/DDBJ databases">
        <title>Paracoccus onchidii sp. nov., isolated from a marine invertebrate from the South China Sea.</title>
        <authorList>
            <person name="Xu S."/>
            <person name="Liu Z."/>
            <person name="Xu Y."/>
        </authorList>
    </citation>
    <scope>NUCLEOTIDE SEQUENCE</scope>
    <source>
        <strain evidence="6">Z330</strain>
    </source>
</reference>
<evidence type="ECO:0000256" key="1">
    <source>
        <dbReference type="ARBA" id="ARBA00023015"/>
    </source>
</evidence>
<dbReference type="SUPFAM" id="SSF55781">
    <property type="entry name" value="GAF domain-like"/>
    <property type="match status" value="1"/>
</dbReference>
<organism evidence="6 7">
    <name type="scientific">Paracoccus onchidii</name>
    <dbReference type="NCBI Taxonomy" id="3017813"/>
    <lineage>
        <taxon>Bacteria</taxon>
        <taxon>Pseudomonadati</taxon>
        <taxon>Pseudomonadota</taxon>
        <taxon>Alphaproteobacteria</taxon>
        <taxon>Rhodobacterales</taxon>
        <taxon>Paracoccaceae</taxon>
        <taxon>Paracoccus</taxon>
    </lineage>
</organism>
<dbReference type="EMBL" id="JAQBIE010000027">
    <property type="protein sequence ID" value="MDB6179170.1"/>
    <property type="molecule type" value="Genomic_DNA"/>
</dbReference>
<keyword evidence="7" id="KW-1185">Reference proteome</keyword>
<dbReference type="Pfam" id="PF09339">
    <property type="entry name" value="HTH_IclR"/>
    <property type="match status" value="1"/>
</dbReference>
<comment type="caution">
    <text evidence="6">The sequence shown here is derived from an EMBL/GenBank/DDBJ whole genome shotgun (WGS) entry which is preliminary data.</text>
</comment>
<dbReference type="InterPro" id="IPR050707">
    <property type="entry name" value="HTH_MetabolicPath_Reg"/>
</dbReference>
<keyword evidence="1" id="KW-0805">Transcription regulation</keyword>
<proteinExistence type="predicted"/>
<dbReference type="InterPro" id="IPR029016">
    <property type="entry name" value="GAF-like_dom_sf"/>
</dbReference>
<dbReference type="InterPro" id="IPR014757">
    <property type="entry name" value="Tscrpt_reg_IclR_C"/>
</dbReference>
<keyword evidence="3" id="KW-0804">Transcription</keyword>
<name>A0ABT4ZII5_9RHOB</name>
<feature type="domain" description="IclR-ED" evidence="5">
    <location>
        <begin position="69"/>
        <end position="227"/>
    </location>
</feature>
<dbReference type="PROSITE" id="PS51077">
    <property type="entry name" value="HTH_ICLR"/>
    <property type="match status" value="1"/>
</dbReference>
<evidence type="ECO:0000259" key="5">
    <source>
        <dbReference type="PROSITE" id="PS51078"/>
    </source>
</evidence>
<dbReference type="RefSeq" id="WP_271890271.1">
    <property type="nucleotide sequence ID" value="NZ_JAQBIE010000027.1"/>
</dbReference>
<accession>A0ABT4ZII5</accession>
<dbReference type="InterPro" id="IPR005471">
    <property type="entry name" value="Tscrpt_reg_IclR_N"/>
</dbReference>
<dbReference type="Proteomes" id="UP001165641">
    <property type="component" value="Unassembled WGS sequence"/>
</dbReference>
<evidence type="ECO:0000256" key="2">
    <source>
        <dbReference type="ARBA" id="ARBA00023125"/>
    </source>
</evidence>
<evidence type="ECO:0000313" key="6">
    <source>
        <dbReference type="EMBL" id="MDB6179170.1"/>
    </source>
</evidence>
<protein>
    <submittedName>
        <fullName evidence="6">IclR family transcriptional regulator</fullName>
    </submittedName>
</protein>
<evidence type="ECO:0000313" key="7">
    <source>
        <dbReference type="Proteomes" id="UP001165641"/>
    </source>
</evidence>
<sequence length="227" mass="24626">MTEAKGVEAVERALQILDCFDPESPDLSLAEISKRTGQYKSTILRLGVSLERFGYLIRDEGGRFRLGPTAWRIGSNYRQSFDLAGVMRPELKQLSDETNETASYYIREGDSRVCLFRSEPLRAIRHSIIEGARMPITQGASGKVLLAFSPKLGEGDPVIRAAGHAISLGERDGDVAAIAVPIMSANGQLIGALAVSGLITRFAPDTRPSLIAALEASRQRLVNQLTA</sequence>
<dbReference type="Pfam" id="PF01614">
    <property type="entry name" value="IclR_C"/>
    <property type="match status" value="2"/>
</dbReference>
<dbReference type="PROSITE" id="PS51078">
    <property type="entry name" value="ICLR_ED"/>
    <property type="match status" value="1"/>
</dbReference>